<evidence type="ECO:0008006" key="10">
    <source>
        <dbReference type="Google" id="ProtNLM"/>
    </source>
</evidence>
<keyword evidence="9" id="KW-1185">Reference proteome</keyword>
<dbReference type="PROSITE" id="PS50102">
    <property type="entry name" value="RRM"/>
    <property type="match status" value="1"/>
</dbReference>
<evidence type="ECO:0000313" key="8">
    <source>
        <dbReference type="EMBL" id="KAK8861328.1"/>
    </source>
</evidence>
<dbReference type="PANTHER" id="PTHR13948">
    <property type="entry name" value="RNA-BINDING PROTEIN"/>
    <property type="match status" value="1"/>
</dbReference>
<dbReference type="SUPFAM" id="SSF54928">
    <property type="entry name" value="RNA-binding domain, RBD"/>
    <property type="match status" value="1"/>
</dbReference>
<name>A0AAW0Z0V0_9TREE</name>
<feature type="domain" description="G-patch" evidence="7">
    <location>
        <begin position="840"/>
        <end position="886"/>
    </location>
</feature>
<organism evidence="8 9">
    <name type="scientific">Kwoniella newhampshirensis</name>
    <dbReference type="NCBI Taxonomy" id="1651941"/>
    <lineage>
        <taxon>Eukaryota</taxon>
        <taxon>Fungi</taxon>
        <taxon>Dikarya</taxon>
        <taxon>Basidiomycota</taxon>
        <taxon>Agaricomycotina</taxon>
        <taxon>Tremellomycetes</taxon>
        <taxon>Tremellales</taxon>
        <taxon>Cryptococcaceae</taxon>
        <taxon>Kwoniella</taxon>
    </lineage>
</organism>
<feature type="region of interest" description="Disordered" evidence="5">
    <location>
        <begin position="668"/>
        <end position="706"/>
    </location>
</feature>
<dbReference type="InterPro" id="IPR035979">
    <property type="entry name" value="RBD_domain_sf"/>
</dbReference>
<dbReference type="InterPro" id="IPR000504">
    <property type="entry name" value="RRM_dom"/>
</dbReference>
<accession>A0AAW0Z0V0</accession>
<feature type="compositionally biased region" description="Basic and acidic residues" evidence="5">
    <location>
        <begin position="904"/>
        <end position="919"/>
    </location>
</feature>
<keyword evidence="2 4" id="KW-0694">RNA-binding</keyword>
<dbReference type="InterPro" id="IPR000467">
    <property type="entry name" value="G_patch_dom"/>
</dbReference>
<evidence type="ECO:0000256" key="5">
    <source>
        <dbReference type="SAM" id="MobiDB-lite"/>
    </source>
</evidence>
<evidence type="ECO:0000259" key="6">
    <source>
        <dbReference type="PROSITE" id="PS50102"/>
    </source>
</evidence>
<dbReference type="GeneID" id="92179406"/>
<dbReference type="InterPro" id="IPR012677">
    <property type="entry name" value="Nucleotide-bd_a/b_plait_sf"/>
</dbReference>
<feature type="region of interest" description="Disordered" evidence="5">
    <location>
        <begin position="794"/>
        <end position="842"/>
    </location>
</feature>
<sequence length="919" mass="99620">MSYRPRSRSRSPDYRPVRRYSPSRPLSPMRGSGSGGGPPVGPGSRHDDRHLDYGRERYIPPPRPRSRSPPPPPRRYASPPPPPRAYDDTFPPRRPSPPPPRRYDDYPPSSRRYDDPPGGRYPGLEERYIPPPRVREYEDRDRDKDREYQRSRYTEDRPVVGMMSDREDLRAPPRRDLGRNEPQWERGRDVEELASGTYTPPHGSDSLGQSGRRGPRVPAEPSKDVIFLGLDPELTESDFAGFLKTEHQAIFDSVKIVRDKATGLSKGFGFAQFATIDDAAEFINANFPAVLMPALYAHSDPRKVKINFSATQAQSGPYSQAYEQPVISHQPQYVRPGHDGMRDIGPPGGGKRVLLLRGLDSGTTADEVSKRMSQEIARMMGKIGREIAAESTIVRTVLIVDRTARSSWGYGFIELATSELASALLPFLLSPQHQPNGFLINYAPIAASFANPAAFLPTTAGPLGGEFLIRSSRNGGFGSDTIDQPDGKWCAYWHVQGGAQEAVPRGAVVIAEDGTVELTPDHRAFLGVLAGAPALKSATALSDVRPAGMVPINIAGGLQPIKIGGPIKSKKKEEIGIIPLSGKNLLQDDEEEDLVGKDTVLLSRSKGVHIIPPTSSSRKIAKNISKWNTKQSELAAPVAPTEFGAPPKGISDANSALGVRRPIVVAPSTTTASANQSTSSSSSAFASESVTSGTAPAGARIGSGTPPSDIFEYTDLSTLASTGKVACLLCQRQFKTEEILRKHTVQSDLHKTNLLDPTACEAGKKRKAVSLAASVTAEPTQPKYRDRAAERREAFHQPNIPLPEEAPSSSSTGKRKYAEGPKAPLPIPPPPPVVEPGKDESNVGNQLLAKMGWTAGTGLGKEREGRVDPVLVQQFENRAGLGASKGVEAGRWQGPGGFQQRALDMAKERYHSSSEPDKK</sequence>
<feature type="region of interest" description="Disordered" evidence="5">
    <location>
        <begin position="1"/>
        <end position="219"/>
    </location>
</feature>
<gene>
    <name evidence="8" type="ORF">IAR55_002147</name>
</gene>
<dbReference type="Gene3D" id="3.30.70.330">
    <property type="match status" value="1"/>
</dbReference>
<proteinExistence type="predicted"/>
<dbReference type="RefSeq" id="XP_066803953.1">
    <property type="nucleotide sequence ID" value="XM_066945264.1"/>
</dbReference>
<dbReference type="GO" id="GO:0003723">
    <property type="term" value="F:RNA binding"/>
    <property type="evidence" value="ECO:0007669"/>
    <property type="project" value="UniProtKB-UniRule"/>
</dbReference>
<feature type="domain" description="RRM" evidence="6">
    <location>
        <begin position="223"/>
        <end position="311"/>
    </location>
</feature>
<evidence type="ECO:0000313" key="9">
    <source>
        <dbReference type="Proteomes" id="UP001388673"/>
    </source>
</evidence>
<comment type="subcellular location">
    <subcellularLocation>
        <location evidence="1">Nucleus</location>
    </subcellularLocation>
</comment>
<dbReference type="Pfam" id="PF00076">
    <property type="entry name" value="RRM_1"/>
    <property type="match status" value="1"/>
</dbReference>
<evidence type="ECO:0000256" key="1">
    <source>
        <dbReference type="ARBA" id="ARBA00004123"/>
    </source>
</evidence>
<dbReference type="GO" id="GO:0000398">
    <property type="term" value="P:mRNA splicing, via spliceosome"/>
    <property type="evidence" value="ECO:0007669"/>
    <property type="project" value="TreeGrafter"/>
</dbReference>
<feature type="compositionally biased region" description="Low complexity" evidence="5">
    <location>
        <begin position="19"/>
        <end position="31"/>
    </location>
</feature>
<evidence type="ECO:0000259" key="7">
    <source>
        <dbReference type="PROSITE" id="PS50174"/>
    </source>
</evidence>
<feature type="compositionally biased region" description="Pro residues" evidence="5">
    <location>
        <begin position="59"/>
        <end position="84"/>
    </location>
</feature>
<dbReference type="KEGG" id="kne:92179406"/>
<feature type="compositionally biased region" description="Basic and acidic residues" evidence="5">
    <location>
        <begin position="44"/>
        <end position="58"/>
    </location>
</feature>
<evidence type="ECO:0000256" key="4">
    <source>
        <dbReference type="PROSITE-ProRule" id="PRU00176"/>
    </source>
</evidence>
<dbReference type="PANTHER" id="PTHR13948:SF3">
    <property type="entry name" value="FI21118P1"/>
    <property type="match status" value="1"/>
</dbReference>
<dbReference type="Pfam" id="PF01585">
    <property type="entry name" value="G-patch"/>
    <property type="match status" value="1"/>
</dbReference>
<dbReference type="SMART" id="SM00443">
    <property type="entry name" value="G_patch"/>
    <property type="match status" value="1"/>
</dbReference>
<evidence type="ECO:0000256" key="2">
    <source>
        <dbReference type="ARBA" id="ARBA00022884"/>
    </source>
</evidence>
<dbReference type="EMBL" id="JBCAWK010000004">
    <property type="protein sequence ID" value="KAK8861328.1"/>
    <property type="molecule type" value="Genomic_DNA"/>
</dbReference>
<reference evidence="8 9" key="1">
    <citation type="journal article" date="2024" name="bioRxiv">
        <title>Comparative genomics of Cryptococcus and Kwoniella reveals pathogenesis evolution and contrasting karyotype dynamics via intercentromeric recombination or chromosome fusion.</title>
        <authorList>
            <person name="Coelho M.A."/>
            <person name="David-Palma M."/>
            <person name="Shea T."/>
            <person name="Bowers K."/>
            <person name="McGinley-Smith S."/>
            <person name="Mohammad A.W."/>
            <person name="Gnirke A."/>
            <person name="Yurkov A.M."/>
            <person name="Nowrousian M."/>
            <person name="Sun S."/>
            <person name="Cuomo C.A."/>
            <person name="Heitman J."/>
        </authorList>
    </citation>
    <scope>NUCLEOTIDE SEQUENCE [LARGE SCALE GENOMIC DNA]</scope>
    <source>
        <strain evidence="8 9">CBS 13917</strain>
    </source>
</reference>
<feature type="compositionally biased region" description="Low complexity" evidence="5">
    <location>
        <begin position="668"/>
        <end position="692"/>
    </location>
</feature>
<feature type="region of interest" description="Disordered" evidence="5">
    <location>
        <begin position="886"/>
        <end position="919"/>
    </location>
</feature>
<dbReference type="GO" id="GO:0005634">
    <property type="term" value="C:nucleus"/>
    <property type="evidence" value="ECO:0007669"/>
    <property type="project" value="UniProtKB-SubCell"/>
</dbReference>
<dbReference type="AlphaFoldDB" id="A0AAW0Z0V0"/>
<dbReference type="SMART" id="SM00360">
    <property type="entry name" value="RRM"/>
    <property type="match status" value="1"/>
</dbReference>
<comment type="caution">
    <text evidence="8">The sequence shown here is derived from an EMBL/GenBank/DDBJ whole genome shotgun (WGS) entry which is preliminary data.</text>
</comment>
<feature type="compositionally biased region" description="Basic and acidic residues" evidence="5">
    <location>
        <begin position="101"/>
        <end position="191"/>
    </location>
</feature>
<dbReference type="Proteomes" id="UP001388673">
    <property type="component" value="Unassembled WGS sequence"/>
</dbReference>
<keyword evidence="3" id="KW-0539">Nucleus</keyword>
<protein>
    <recommendedName>
        <fullName evidence="10">RNA-binding protein</fullName>
    </recommendedName>
</protein>
<dbReference type="PROSITE" id="PS50174">
    <property type="entry name" value="G_PATCH"/>
    <property type="match status" value="1"/>
</dbReference>
<feature type="compositionally biased region" description="Pro residues" evidence="5">
    <location>
        <begin position="823"/>
        <end position="834"/>
    </location>
</feature>
<evidence type="ECO:0000256" key="3">
    <source>
        <dbReference type="ARBA" id="ARBA00023242"/>
    </source>
</evidence>